<feature type="domain" description="Chorismate-utilising enzyme C-terminal" evidence="2">
    <location>
        <begin position="115"/>
        <end position="367"/>
    </location>
</feature>
<organism evidence="3 4">
    <name type="scientific">Burkholderia ubonensis subsp. mesacidophila</name>
    <dbReference type="NCBI Taxonomy" id="265293"/>
    <lineage>
        <taxon>Bacteria</taxon>
        <taxon>Pseudomonadati</taxon>
        <taxon>Pseudomonadota</taxon>
        <taxon>Betaproteobacteria</taxon>
        <taxon>Burkholderiales</taxon>
        <taxon>Burkholderiaceae</taxon>
        <taxon>Burkholderia</taxon>
        <taxon>Burkholderia cepacia complex</taxon>
    </lineage>
</organism>
<feature type="compositionally biased region" description="Basic and acidic residues" evidence="1">
    <location>
        <begin position="203"/>
        <end position="213"/>
    </location>
</feature>
<comment type="caution">
    <text evidence="3">The sequence shown here is derived from an EMBL/GenBank/DDBJ whole genome shotgun (WGS) entry which is preliminary data.</text>
</comment>
<dbReference type="GO" id="GO:0046820">
    <property type="term" value="F:4-amino-4-deoxychorismate synthase activity"/>
    <property type="evidence" value="ECO:0007669"/>
    <property type="project" value="TreeGrafter"/>
</dbReference>
<reference evidence="3 4" key="1">
    <citation type="submission" date="2017-01" db="EMBL/GenBank/DDBJ databases">
        <title>Whole-Genome Shotgun Sequencing of Two beta-Proteobacterial Species in Search of the Bulgecin Biosynthetic Cluster.</title>
        <authorList>
            <person name="Horsman M.E."/>
            <person name="Marous D.R."/>
            <person name="Li R."/>
            <person name="Oliver R.A."/>
            <person name="Byun B."/>
            <person name="Emrich S.J."/>
            <person name="Boggess B."/>
            <person name="Townsend C.A."/>
            <person name="Mobashery S."/>
        </authorList>
    </citation>
    <scope>NUCLEOTIDE SEQUENCE [LARGE SCALE GENOMIC DNA]</scope>
    <source>
        <strain evidence="3 4">ATCC 31433</strain>
    </source>
</reference>
<dbReference type="EMBL" id="MTZU01000061">
    <property type="protein sequence ID" value="PCE30494.1"/>
    <property type="molecule type" value="Genomic_DNA"/>
</dbReference>
<dbReference type="InterPro" id="IPR019999">
    <property type="entry name" value="Anth_synth_I-like"/>
</dbReference>
<dbReference type="NCBIfam" id="NF005698">
    <property type="entry name" value="PRK07508.1"/>
    <property type="match status" value="1"/>
</dbReference>
<dbReference type="Pfam" id="PF00425">
    <property type="entry name" value="Chorismate_bind"/>
    <property type="match status" value="1"/>
</dbReference>
<feature type="region of interest" description="Disordered" evidence="1">
    <location>
        <begin position="195"/>
        <end position="218"/>
    </location>
</feature>
<dbReference type="InterPro" id="IPR005801">
    <property type="entry name" value="ADC_synthase"/>
</dbReference>
<dbReference type="Gene3D" id="3.60.120.10">
    <property type="entry name" value="Anthranilate synthase"/>
    <property type="match status" value="1"/>
</dbReference>
<accession>A0A2A4FD12</accession>
<name>A0A2A4FD12_9BURK</name>
<protein>
    <submittedName>
        <fullName evidence="3">Aminodeoxychorismate synthase, component I</fullName>
    </submittedName>
</protein>
<dbReference type="PRINTS" id="PR00095">
    <property type="entry name" value="ANTSNTHASEI"/>
</dbReference>
<evidence type="ECO:0000313" key="4">
    <source>
        <dbReference type="Proteomes" id="UP000217994"/>
    </source>
</evidence>
<evidence type="ECO:0000256" key="1">
    <source>
        <dbReference type="SAM" id="MobiDB-lite"/>
    </source>
</evidence>
<sequence length="380" mass="42071">MVTCRFEDAIRGSALALHGFVKTISARTADELPQAIADIDKAQQEGRWIALKLAYSLGEWLEPALKEGSAHATDNATPRLTALVFESASNEPAWQSLPVHRSSRILSARPRIGFDEYREKISAIKRSIENGDVYQINYTLPVDVRFDGDPESLYRNLINLHPVSHAAYIDDGESYVLSFSPELFLSRSAGILTSRPMKGTAPRHRDPEEDRMSARTLQASSKDRAENAMIVDLLRNDMGRIARTGSVTVEKLFDLERYPSIWTLTSTINADIGHTAFFDVLRALFPCGSVVGAPKIAAMRRIRQLEMADRGLYCGSIGWMAPNGDFSLNVAIRTLVLESNGAGVYGVGGGVVFDSEAELEWRECQWKSRVLGDVFGEGWT</sequence>
<dbReference type="GeneID" id="69003457"/>
<evidence type="ECO:0000313" key="3">
    <source>
        <dbReference type="EMBL" id="PCE30494.1"/>
    </source>
</evidence>
<dbReference type="InterPro" id="IPR005802">
    <property type="entry name" value="ADC_synth_comp_1"/>
</dbReference>
<dbReference type="GO" id="GO:0009396">
    <property type="term" value="P:folic acid-containing compound biosynthetic process"/>
    <property type="evidence" value="ECO:0007669"/>
    <property type="project" value="InterPro"/>
</dbReference>
<gene>
    <name evidence="3" type="ORF">BZL54_20665</name>
</gene>
<dbReference type="Proteomes" id="UP000217994">
    <property type="component" value="Unassembled WGS sequence"/>
</dbReference>
<dbReference type="NCBIfam" id="TIGR00553">
    <property type="entry name" value="pabB"/>
    <property type="match status" value="1"/>
</dbReference>
<dbReference type="GO" id="GO:0000162">
    <property type="term" value="P:L-tryptophan biosynthetic process"/>
    <property type="evidence" value="ECO:0007669"/>
    <property type="project" value="TreeGrafter"/>
</dbReference>
<dbReference type="PANTHER" id="PTHR11236:SF50">
    <property type="entry name" value="AMINODEOXYCHORISMATE SYNTHASE COMPONENT 1"/>
    <property type="match status" value="1"/>
</dbReference>
<dbReference type="InterPro" id="IPR015890">
    <property type="entry name" value="Chorismate_C"/>
</dbReference>
<dbReference type="PANTHER" id="PTHR11236">
    <property type="entry name" value="AMINOBENZOATE/ANTHRANILATE SYNTHASE"/>
    <property type="match status" value="1"/>
</dbReference>
<dbReference type="AlphaFoldDB" id="A0A2A4FD12"/>
<proteinExistence type="predicted"/>
<dbReference type="RefSeq" id="WP_084910356.1">
    <property type="nucleotide sequence ID" value="NZ_CP020739.1"/>
</dbReference>
<dbReference type="SUPFAM" id="SSF56322">
    <property type="entry name" value="ADC synthase"/>
    <property type="match status" value="1"/>
</dbReference>
<evidence type="ECO:0000259" key="2">
    <source>
        <dbReference type="Pfam" id="PF00425"/>
    </source>
</evidence>